<dbReference type="PANTHER" id="PTHR42961">
    <property type="entry name" value="IRON-SULFUR PROTEIN NUBPL"/>
    <property type="match status" value="1"/>
</dbReference>
<name>A0AAV8AFL5_9EUKA</name>
<accession>A0AAV8AFL5</accession>
<dbReference type="GO" id="GO:0046872">
    <property type="term" value="F:metal ion binding"/>
    <property type="evidence" value="ECO:0007669"/>
    <property type="project" value="UniProtKB-KW"/>
</dbReference>
<evidence type="ECO:0000256" key="3">
    <source>
        <dbReference type="ARBA" id="ARBA00022840"/>
    </source>
</evidence>
<dbReference type="InterPro" id="IPR044304">
    <property type="entry name" value="NUBPL-like"/>
</dbReference>
<evidence type="ECO:0000256" key="2">
    <source>
        <dbReference type="ARBA" id="ARBA00022741"/>
    </source>
</evidence>
<evidence type="ECO:0000313" key="8">
    <source>
        <dbReference type="Proteomes" id="UP001146793"/>
    </source>
</evidence>
<dbReference type="GO" id="GO:0005524">
    <property type="term" value="F:ATP binding"/>
    <property type="evidence" value="ECO:0007669"/>
    <property type="project" value="UniProtKB-KW"/>
</dbReference>
<dbReference type="Pfam" id="PF10609">
    <property type="entry name" value="ParA"/>
    <property type="match status" value="1"/>
</dbReference>
<dbReference type="FunFam" id="3.40.50.300:FF:001278">
    <property type="entry name" value="Iron-sulfur cluster carrier protein"/>
    <property type="match status" value="1"/>
</dbReference>
<keyword evidence="5" id="KW-0411">Iron-sulfur</keyword>
<evidence type="ECO:0000256" key="5">
    <source>
        <dbReference type="ARBA" id="ARBA00023014"/>
    </source>
</evidence>
<dbReference type="GO" id="GO:0140663">
    <property type="term" value="F:ATP-dependent FeS chaperone activity"/>
    <property type="evidence" value="ECO:0007669"/>
    <property type="project" value="InterPro"/>
</dbReference>
<dbReference type="GO" id="GO:0051539">
    <property type="term" value="F:4 iron, 4 sulfur cluster binding"/>
    <property type="evidence" value="ECO:0007669"/>
    <property type="project" value="TreeGrafter"/>
</dbReference>
<dbReference type="CDD" id="cd02037">
    <property type="entry name" value="Mrp_NBP35"/>
    <property type="match status" value="1"/>
</dbReference>
<dbReference type="InterPro" id="IPR033756">
    <property type="entry name" value="YlxH/NBP35"/>
</dbReference>
<dbReference type="InterPro" id="IPR027417">
    <property type="entry name" value="P-loop_NTPase"/>
</dbReference>
<gene>
    <name evidence="7" type="ORF">M0812_04933</name>
</gene>
<evidence type="ECO:0000256" key="1">
    <source>
        <dbReference type="ARBA" id="ARBA00022723"/>
    </source>
</evidence>
<keyword evidence="4" id="KW-0408">Iron</keyword>
<dbReference type="InterPro" id="IPR000808">
    <property type="entry name" value="Mrp-like_CS"/>
</dbReference>
<dbReference type="GO" id="GO:0016226">
    <property type="term" value="P:iron-sulfur cluster assembly"/>
    <property type="evidence" value="ECO:0007669"/>
    <property type="project" value="InterPro"/>
</dbReference>
<dbReference type="Gene3D" id="3.40.50.300">
    <property type="entry name" value="P-loop containing nucleotide triphosphate hydrolases"/>
    <property type="match status" value="1"/>
</dbReference>
<protein>
    <submittedName>
        <fullName evidence="7">Iron-sulfur protein nubpl</fullName>
    </submittedName>
</protein>
<dbReference type="PANTHER" id="PTHR42961:SF2">
    <property type="entry name" value="IRON-SULFUR PROTEIN NUBPL"/>
    <property type="match status" value="1"/>
</dbReference>
<dbReference type="SUPFAM" id="SSF52540">
    <property type="entry name" value="P-loop containing nucleoside triphosphate hydrolases"/>
    <property type="match status" value="1"/>
</dbReference>
<organism evidence="7 8">
    <name type="scientific">Anaeramoeba flamelloides</name>
    <dbReference type="NCBI Taxonomy" id="1746091"/>
    <lineage>
        <taxon>Eukaryota</taxon>
        <taxon>Metamonada</taxon>
        <taxon>Anaeramoebidae</taxon>
        <taxon>Anaeramoeba</taxon>
    </lineage>
</organism>
<dbReference type="AlphaFoldDB" id="A0AAV8AFL5"/>
<reference evidence="7" key="1">
    <citation type="submission" date="2022-08" db="EMBL/GenBank/DDBJ databases">
        <title>Novel sulphate-reducing endosymbionts in the free-living metamonad Anaeramoeba.</title>
        <authorList>
            <person name="Jerlstrom-Hultqvist J."/>
            <person name="Cepicka I."/>
            <person name="Gallot-Lavallee L."/>
            <person name="Salas-Leiva D."/>
            <person name="Curtis B.A."/>
            <person name="Zahonova K."/>
            <person name="Pipaliya S."/>
            <person name="Dacks J."/>
            <person name="Roger A.J."/>
        </authorList>
    </citation>
    <scope>NUCLEOTIDE SEQUENCE</scope>
    <source>
        <strain evidence="7">Busselton2</strain>
    </source>
</reference>
<dbReference type="HAMAP" id="MF_02040">
    <property type="entry name" value="Mrp_NBP35"/>
    <property type="match status" value="1"/>
</dbReference>
<dbReference type="PROSITE" id="PS01215">
    <property type="entry name" value="MRP"/>
    <property type="match status" value="1"/>
</dbReference>
<evidence type="ECO:0000256" key="6">
    <source>
        <dbReference type="ARBA" id="ARBA00024036"/>
    </source>
</evidence>
<keyword evidence="3" id="KW-0067">ATP-binding</keyword>
<comment type="caution">
    <text evidence="7">The sequence shown here is derived from an EMBL/GenBank/DDBJ whole genome shotgun (WGS) entry which is preliminary data.</text>
</comment>
<keyword evidence="1" id="KW-0479">Metal-binding</keyword>
<sequence>MLSYFKSNSLKSVFSKSCLGLGLLVRHFHVDHAKDFLPEKIELPNVSRVIAVSSCKGGVGKSTVATNLAVSLGQLNLRVGLLDLDIYGPSIPMLLGTSEKGINVTDENKFIPIKKHGISSISIGNMIEQSKGLIWRGPLVSGVVKQLLNDTDWGELDYLVLDLPPGTGDTQITLAQTLKMDASLIVTTPQRLALADVIRGVEMFKTVEVPVAGIVENMSWFRCPNCNTKHNFMGGHAQSVKDVAAKLGVKQIAQLPFVPEIAVSSDRGVPVTAQLGNQLAQPYFSLANRVIEIITELRLEKEKEKEKEKN</sequence>
<keyword evidence="2" id="KW-0547">Nucleotide-binding</keyword>
<comment type="similarity">
    <text evidence="6">Belongs to the Mrp/NBP35 ATP-binding proteins family.</text>
</comment>
<evidence type="ECO:0000313" key="7">
    <source>
        <dbReference type="EMBL" id="KAJ3451263.1"/>
    </source>
</evidence>
<dbReference type="EMBL" id="JANTQA010000010">
    <property type="protein sequence ID" value="KAJ3451263.1"/>
    <property type="molecule type" value="Genomic_DNA"/>
</dbReference>
<dbReference type="InterPro" id="IPR019591">
    <property type="entry name" value="Mrp/NBP35_ATP-bd"/>
</dbReference>
<dbReference type="Proteomes" id="UP001146793">
    <property type="component" value="Unassembled WGS sequence"/>
</dbReference>
<evidence type="ECO:0000256" key="4">
    <source>
        <dbReference type="ARBA" id="ARBA00023004"/>
    </source>
</evidence>
<proteinExistence type="inferred from homology"/>